<proteinExistence type="predicted"/>
<dbReference type="Proteomes" id="UP000004810">
    <property type="component" value="Unassembled WGS sequence"/>
</dbReference>
<dbReference type="EMBL" id="ADBV01000296">
    <property type="protein sequence ID" value="EJW87766.1"/>
    <property type="molecule type" value="Genomic_DNA"/>
</dbReference>
<reference evidence="2" key="1">
    <citation type="submission" date="2012-08" db="EMBL/GenBank/DDBJ databases">
        <title>The Genome Sequence of Wuchereria bancrofti.</title>
        <authorList>
            <person name="Nutman T.B."/>
            <person name="Fink D.L."/>
            <person name="Russ C."/>
            <person name="Young S."/>
            <person name="Zeng Q."/>
            <person name="Koehrsen M."/>
            <person name="Alvarado L."/>
            <person name="Berlin A."/>
            <person name="Chapman S.B."/>
            <person name="Chen Z."/>
            <person name="Freedman E."/>
            <person name="Gellesch M."/>
            <person name="Goldberg J."/>
            <person name="Griggs A."/>
            <person name="Gujja S."/>
            <person name="Heilman E.R."/>
            <person name="Heiman D."/>
            <person name="Hepburn T."/>
            <person name="Howarth C."/>
            <person name="Jen D."/>
            <person name="Larson L."/>
            <person name="Lewis B."/>
            <person name="Mehta T."/>
            <person name="Park D."/>
            <person name="Pearson M."/>
            <person name="Roberts A."/>
            <person name="Saif S."/>
            <person name="Shea T."/>
            <person name="Shenoy N."/>
            <person name="Sisk P."/>
            <person name="Stolte C."/>
            <person name="Sykes S."/>
            <person name="Walk T."/>
            <person name="White J."/>
            <person name="Yandava C."/>
            <person name="Haas B."/>
            <person name="Henn M.R."/>
            <person name="Nusbaum C."/>
            <person name="Birren B."/>
        </authorList>
    </citation>
    <scope>NUCLEOTIDE SEQUENCE [LARGE SCALE GENOMIC DNA]</scope>
    <source>
        <strain evidence="2">NA</strain>
    </source>
</reference>
<gene>
    <name evidence="1" type="ORF">WUBG_01319</name>
</gene>
<sequence length="72" mass="8363">MGGDGTADWLFARRWNEGLIPRHTTDPLLTCTHSMQPQKWNGRSLRVIELPKEAALRRKYDQSALFYVRSFA</sequence>
<protein>
    <submittedName>
        <fullName evidence="1">Uncharacterized protein</fullName>
    </submittedName>
</protein>
<evidence type="ECO:0000313" key="2">
    <source>
        <dbReference type="Proteomes" id="UP000004810"/>
    </source>
</evidence>
<comment type="caution">
    <text evidence="1">The sequence shown here is derived from an EMBL/GenBank/DDBJ whole genome shotgun (WGS) entry which is preliminary data.</text>
</comment>
<organism evidence="1 2">
    <name type="scientific">Wuchereria bancrofti</name>
    <dbReference type="NCBI Taxonomy" id="6293"/>
    <lineage>
        <taxon>Eukaryota</taxon>
        <taxon>Metazoa</taxon>
        <taxon>Ecdysozoa</taxon>
        <taxon>Nematoda</taxon>
        <taxon>Chromadorea</taxon>
        <taxon>Rhabditida</taxon>
        <taxon>Spirurina</taxon>
        <taxon>Spiruromorpha</taxon>
        <taxon>Filarioidea</taxon>
        <taxon>Onchocercidae</taxon>
        <taxon>Wuchereria</taxon>
    </lineage>
</organism>
<evidence type="ECO:0000313" key="1">
    <source>
        <dbReference type="EMBL" id="EJW87766.1"/>
    </source>
</evidence>
<name>J9EYT4_WUCBA</name>
<accession>J9EYT4</accession>
<dbReference type="AlphaFoldDB" id="J9EYT4"/>